<dbReference type="PROSITE" id="PS01124">
    <property type="entry name" value="HTH_ARAC_FAMILY_2"/>
    <property type="match status" value="1"/>
</dbReference>
<evidence type="ECO:0000256" key="1">
    <source>
        <dbReference type="ARBA" id="ARBA00023015"/>
    </source>
</evidence>
<sequence>MDYIYLIENTIKYIEESLEEELTLDSLSERCYLSKYYFHRIFSAVMGCSLIEYIKQRRLNKALTYVLDTSEPIVNIAYRLQFGSQASFTRAFKNNYGFPPGYVRKGAVKLSPTPVPAVLKRALKNFNSDVVTDFTFVEEEQQVLIGFYMDVDLSDQDIQYRVNRKAKAFLQSVKPKDGYNAFAIYFQKTSELENKCIHTFFGIGWKAEDENLVWPTYKLPNMLYAKFRYTGDLLYIGDMVVRDLKRWMTIAKIEMVETEISFIQAYDQTYQEDGSFSLFLPIRAIPQGM</sequence>
<comment type="caution">
    <text evidence="5">The sequence shown here is derived from an EMBL/GenBank/DDBJ whole genome shotgun (WGS) entry which is preliminary data.</text>
</comment>
<gene>
    <name evidence="5" type="ORF">HNQ80_000600</name>
</gene>
<dbReference type="GO" id="GO:0043565">
    <property type="term" value="F:sequence-specific DNA binding"/>
    <property type="evidence" value="ECO:0007669"/>
    <property type="project" value="InterPro"/>
</dbReference>
<evidence type="ECO:0000256" key="3">
    <source>
        <dbReference type="ARBA" id="ARBA00023163"/>
    </source>
</evidence>
<dbReference type="PANTHER" id="PTHR47504:SF5">
    <property type="entry name" value="RIGHT ORIGIN-BINDING PROTEIN"/>
    <property type="match status" value="1"/>
</dbReference>
<dbReference type="InterPro" id="IPR050959">
    <property type="entry name" value="MarA-like"/>
</dbReference>
<dbReference type="InterPro" id="IPR009057">
    <property type="entry name" value="Homeodomain-like_sf"/>
</dbReference>
<accession>A0A841KQZ8</accession>
<dbReference type="GO" id="GO:0003700">
    <property type="term" value="F:DNA-binding transcription factor activity"/>
    <property type="evidence" value="ECO:0007669"/>
    <property type="project" value="InterPro"/>
</dbReference>
<dbReference type="SMART" id="SM00342">
    <property type="entry name" value="HTH_ARAC"/>
    <property type="match status" value="1"/>
</dbReference>
<dbReference type="Pfam" id="PF12833">
    <property type="entry name" value="HTH_18"/>
    <property type="match status" value="1"/>
</dbReference>
<evidence type="ECO:0000259" key="4">
    <source>
        <dbReference type="PROSITE" id="PS01124"/>
    </source>
</evidence>
<keyword evidence="1" id="KW-0805">Transcription regulation</keyword>
<keyword evidence="3" id="KW-0804">Transcription</keyword>
<dbReference type="RefSeq" id="WP_184308008.1">
    <property type="nucleotide sequence ID" value="NZ_JACHEN010000002.1"/>
</dbReference>
<dbReference type="SUPFAM" id="SSF46689">
    <property type="entry name" value="Homeodomain-like"/>
    <property type="match status" value="2"/>
</dbReference>
<dbReference type="PROSITE" id="PS00041">
    <property type="entry name" value="HTH_ARAC_FAMILY_1"/>
    <property type="match status" value="1"/>
</dbReference>
<reference evidence="5 6" key="1">
    <citation type="submission" date="2020-08" db="EMBL/GenBank/DDBJ databases">
        <title>Genomic Encyclopedia of Type Strains, Phase IV (KMG-IV): sequencing the most valuable type-strain genomes for metagenomic binning, comparative biology and taxonomic classification.</title>
        <authorList>
            <person name="Goeker M."/>
        </authorList>
    </citation>
    <scope>NUCLEOTIDE SEQUENCE [LARGE SCALE GENOMIC DNA]</scope>
    <source>
        <strain evidence="5 6">DSM 103526</strain>
    </source>
</reference>
<evidence type="ECO:0000313" key="6">
    <source>
        <dbReference type="Proteomes" id="UP000579281"/>
    </source>
</evidence>
<dbReference type="Proteomes" id="UP000579281">
    <property type="component" value="Unassembled WGS sequence"/>
</dbReference>
<protein>
    <submittedName>
        <fullName evidence="5">AraC family transcriptional regulator</fullName>
    </submittedName>
</protein>
<dbReference type="AlphaFoldDB" id="A0A841KQZ8"/>
<dbReference type="InterPro" id="IPR018062">
    <property type="entry name" value="HTH_AraC-typ_CS"/>
</dbReference>
<dbReference type="InterPro" id="IPR018060">
    <property type="entry name" value="HTH_AraC"/>
</dbReference>
<name>A0A841KQZ8_9FIRM</name>
<proteinExistence type="predicted"/>
<keyword evidence="6" id="KW-1185">Reference proteome</keyword>
<organism evidence="5 6">
    <name type="scientific">Anaerosolibacter carboniphilus</name>
    <dbReference type="NCBI Taxonomy" id="1417629"/>
    <lineage>
        <taxon>Bacteria</taxon>
        <taxon>Bacillati</taxon>
        <taxon>Bacillota</taxon>
        <taxon>Clostridia</taxon>
        <taxon>Peptostreptococcales</taxon>
        <taxon>Thermotaleaceae</taxon>
        <taxon>Anaerosolibacter</taxon>
    </lineage>
</organism>
<dbReference type="PANTHER" id="PTHR47504">
    <property type="entry name" value="RIGHT ORIGIN-BINDING PROTEIN"/>
    <property type="match status" value="1"/>
</dbReference>
<dbReference type="EMBL" id="JACHEN010000002">
    <property type="protein sequence ID" value="MBB6214520.1"/>
    <property type="molecule type" value="Genomic_DNA"/>
</dbReference>
<dbReference type="Gene3D" id="1.10.10.60">
    <property type="entry name" value="Homeodomain-like"/>
    <property type="match status" value="2"/>
</dbReference>
<keyword evidence="2" id="KW-0238">DNA-binding</keyword>
<evidence type="ECO:0000313" key="5">
    <source>
        <dbReference type="EMBL" id="MBB6214520.1"/>
    </source>
</evidence>
<evidence type="ECO:0000256" key="2">
    <source>
        <dbReference type="ARBA" id="ARBA00023125"/>
    </source>
</evidence>
<feature type="domain" description="HTH araC/xylS-type" evidence="4">
    <location>
        <begin position="8"/>
        <end position="106"/>
    </location>
</feature>